<proteinExistence type="inferred from homology"/>
<dbReference type="InterPro" id="IPR008584">
    <property type="entry name" value="CXXC_Zn-binding_euk"/>
</dbReference>
<reference evidence="4 5" key="1">
    <citation type="journal article" date="2019" name="Genome Biol. Evol.">
        <title>Insights into the evolution of the New World diploid cottons (Gossypium, subgenus Houzingenia) based on genome sequencing.</title>
        <authorList>
            <person name="Grover C.E."/>
            <person name="Arick M.A. 2nd"/>
            <person name="Thrash A."/>
            <person name="Conover J.L."/>
            <person name="Sanders W.S."/>
            <person name="Peterson D.G."/>
            <person name="Frelichowski J.E."/>
            <person name="Scheffler J.A."/>
            <person name="Scheffler B.E."/>
            <person name="Wendel J.F."/>
        </authorList>
    </citation>
    <scope>NUCLEOTIDE SEQUENCE [LARGE SCALE GENOMIC DNA]</scope>
    <source>
        <strain evidence="4">6</strain>
        <tissue evidence="4">Leaf</tissue>
    </source>
</reference>
<evidence type="ECO:0000313" key="4">
    <source>
        <dbReference type="EMBL" id="MBA0835821.1"/>
    </source>
</evidence>
<comment type="caution">
    <text evidence="4">The sequence shown here is derived from an EMBL/GenBank/DDBJ whole genome shotgun (WGS) entry which is preliminary data.</text>
</comment>
<dbReference type="Pfam" id="PF05907">
    <property type="entry name" value="CXXC_Zn-b_euk"/>
    <property type="match status" value="1"/>
</dbReference>
<evidence type="ECO:0000256" key="1">
    <source>
        <dbReference type="ARBA" id="ARBA00007818"/>
    </source>
</evidence>
<dbReference type="Proteomes" id="UP000593575">
    <property type="component" value="Unassembled WGS sequence"/>
</dbReference>
<keyword evidence="2" id="KW-0479">Metal-binding</keyword>
<feature type="non-terminal residue" evidence="4">
    <location>
        <position position="1"/>
    </location>
</feature>
<gene>
    <name evidence="4" type="ORF">Goarm_008077</name>
</gene>
<dbReference type="PANTHER" id="PTHR12857:SF0">
    <property type="entry name" value="CXXC MOTIF CONTAINING ZINC BINDING PROTEIN"/>
    <property type="match status" value="1"/>
</dbReference>
<dbReference type="AlphaFoldDB" id="A0A7J9JNS3"/>
<dbReference type="GO" id="GO:0008270">
    <property type="term" value="F:zinc ion binding"/>
    <property type="evidence" value="ECO:0007669"/>
    <property type="project" value="TreeGrafter"/>
</dbReference>
<protein>
    <submittedName>
        <fullName evidence="4">Uncharacterized protein</fullName>
    </submittedName>
</protein>
<dbReference type="SUPFAM" id="SSF141678">
    <property type="entry name" value="MAL13P1.257-like"/>
    <property type="match status" value="1"/>
</dbReference>
<organism evidence="4 5">
    <name type="scientific">Gossypium armourianum</name>
    <dbReference type="NCBI Taxonomy" id="34283"/>
    <lineage>
        <taxon>Eukaryota</taxon>
        <taxon>Viridiplantae</taxon>
        <taxon>Streptophyta</taxon>
        <taxon>Embryophyta</taxon>
        <taxon>Tracheophyta</taxon>
        <taxon>Spermatophyta</taxon>
        <taxon>Magnoliopsida</taxon>
        <taxon>eudicotyledons</taxon>
        <taxon>Gunneridae</taxon>
        <taxon>Pentapetalae</taxon>
        <taxon>rosids</taxon>
        <taxon>malvids</taxon>
        <taxon>Malvales</taxon>
        <taxon>Malvaceae</taxon>
        <taxon>Malvoideae</taxon>
        <taxon>Gossypium</taxon>
    </lineage>
</organism>
<evidence type="ECO:0000256" key="3">
    <source>
        <dbReference type="ARBA" id="ARBA00022833"/>
    </source>
</evidence>
<evidence type="ECO:0000313" key="5">
    <source>
        <dbReference type="Proteomes" id="UP000593575"/>
    </source>
</evidence>
<dbReference type="EMBL" id="JABFAE010000009">
    <property type="protein sequence ID" value="MBA0835821.1"/>
    <property type="molecule type" value="Genomic_DNA"/>
</dbReference>
<dbReference type="PANTHER" id="PTHR12857">
    <property type="entry name" value="CXXC MOTIF CONTAINING ZINC BINDING PROTEIN"/>
    <property type="match status" value="1"/>
</dbReference>
<evidence type="ECO:0000256" key="2">
    <source>
        <dbReference type="ARBA" id="ARBA00022723"/>
    </source>
</evidence>
<name>A0A7J9JNS3_9ROSI</name>
<keyword evidence="5" id="KW-1185">Reference proteome</keyword>
<accession>A0A7J9JNS3</accession>
<sequence length="310" mass="34640">MTILDRWGIHNEVCSLCKQENETRSHLLIKELGFYQVLLQLVTLTFLLMGCQIMNQFAHSGQLSGSEANSNLQHQSSCNLPNNKDGAVSHFMKFQASKYTELQRCTSSGPGEKCTGEKAWGLTLLIKAKMVKFLLKIAADLQNLTNLQPQGGCDDPSFSYLFKYSVIFEFFNLFAYLEFQLKCENCGEVSPRETCVSLGDTVPLPRGKGTTNLIQKCKLCLRDGTVTVIPGRGKPLTQEESEAENYAPLMLFKCRGYEPIDYVFGGGWKVESLEGTKFEGVDLSGGDFAEYDEEGEYDVKISNLRSTFDV</sequence>
<comment type="similarity">
    <text evidence="1">Belongs to the UPF0587 family.</text>
</comment>
<keyword evidence="3" id="KW-0862">Zinc</keyword>